<dbReference type="RefSeq" id="WP_208643678.1">
    <property type="nucleotide sequence ID" value="NZ_QNQU01000082.1"/>
</dbReference>
<dbReference type="Proteomes" id="UP000252081">
    <property type="component" value="Unassembled WGS sequence"/>
</dbReference>
<reference evidence="1 2" key="1">
    <citation type="submission" date="2018-07" db="EMBL/GenBank/DDBJ databases">
        <title>A draft genome of a endophytic bacteria, a new species of Pedobacter.</title>
        <authorList>
            <person name="Zhang Z.D."/>
            <person name="Chen Z.J."/>
        </authorList>
    </citation>
    <scope>NUCLEOTIDE SEQUENCE [LARGE SCALE GENOMIC DNA]</scope>
    <source>
        <strain evidence="1 2">RS10</strain>
    </source>
</reference>
<comment type="caution">
    <text evidence="1">The sequence shown here is derived from an EMBL/GenBank/DDBJ whole genome shotgun (WGS) entry which is preliminary data.</text>
</comment>
<keyword evidence="2" id="KW-1185">Reference proteome</keyword>
<feature type="non-terminal residue" evidence="1">
    <location>
        <position position="179"/>
    </location>
</feature>
<gene>
    <name evidence="1" type="ORF">DRW42_28440</name>
</gene>
<proteinExistence type="predicted"/>
<accession>A0A366KKA2</accession>
<feature type="non-terminal residue" evidence="1">
    <location>
        <position position="1"/>
    </location>
</feature>
<dbReference type="EMBL" id="QNQU01000082">
    <property type="protein sequence ID" value="RBQ01609.1"/>
    <property type="molecule type" value="Genomic_DNA"/>
</dbReference>
<sequence length="179" mass="17894">NAPVMVANNDTGSANGLIGGVAVTNVLANDTYNGAPASLSTVKLSQSSTDNPNVTLDVATGAVNVAPNIKAGTYHVEYSIEDIINPGSIKTATATITVTAPVMIANADNGQVNGVTGGTAINNVLANDSYNGVAATLTNVTLTQVSTTNNNITLDVTTGAVNVAPGTPAGTYSVVYQIE</sequence>
<evidence type="ECO:0000313" key="2">
    <source>
        <dbReference type="Proteomes" id="UP000252081"/>
    </source>
</evidence>
<evidence type="ECO:0000313" key="1">
    <source>
        <dbReference type="EMBL" id="RBQ01609.1"/>
    </source>
</evidence>
<dbReference type="AlphaFoldDB" id="A0A366KKA2"/>
<protein>
    <submittedName>
        <fullName evidence="1">Uncharacterized protein</fullName>
    </submittedName>
</protein>
<name>A0A366KKA2_9SPHI</name>
<organism evidence="1 2">
    <name type="scientific">Pedobacter miscanthi</name>
    <dbReference type="NCBI Taxonomy" id="2259170"/>
    <lineage>
        <taxon>Bacteria</taxon>
        <taxon>Pseudomonadati</taxon>
        <taxon>Bacteroidota</taxon>
        <taxon>Sphingobacteriia</taxon>
        <taxon>Sphingobacteriales</taxon>
        <taxon>Sphingobacteriaceae</taxon>
        <taxon>Pedobacter</taxon>
    </lineage>
</organism>